<name>A0A6A5Q855_AMPQU</name>
<evidence type="ECO:0000313" key="2">
    <source>
        <dbReference type="Proteomes" id="UP000800096"/>
    </source>
</evidence>
<reference evidence="1" key="1">
    <citation type="journal article" date="2020" name="Stud. Mycol.">
        <title>101 Dothideomycetes genomes: a test case for predicting lifestyles and emergence of pathogens.</title>
        <authorList>
            <person name="Haridas S."/>
            <person name="Albert R."/>
            <person name="Binder M."/>
            <person name="Bloem J."/>
            <person name="Labutti K."/>
            <person name="Salamov A."/>
            <person name="Andreopoulos B."/>
            <person name="Baker S."/>
            <person name="Barry K."/>
            <person name="Bills G."/>
            <person name="Bluhm B."/>
            <person name="Cannon C."/>
            <person name="Castanera R."/>
            <person name="Culley D."/>
            <person name="Daum C."/>
            <person name="Ezra D."/>
            <person name="Gonzalez J."/>
            <person name="Henrissat B."/>
            <person name="Kuo A."/>
            <person name="Liang C."/>
            <person name="Lipzen A."/>
            <person name="Lutzoni F."/>
            <person name="Magnuson J."/>
            <person name="Mondo S."/>
            <person name="Nolan M."/>
            <person name="Ohm R."/>
            <person name="Pangilinan J."/>
            <person name="Park H.-J."/>
            <person name="Ramirez L."/>
            <person name="Alfaro M."/>
            <person name="Sun H."/>
            <person name="Tritt A."/>
            <person name="Yoshinaga Y."/>
            <person name="Zwiers L.-H."/>
            <person name="Turgeon B."/>
            <person name="Goodwin S."/>
            <person name="Spatafora J."/>
            <person name="Crous P."/>
            <person name="Grigoriev I."/>
        </authorList>
    </citation>
    <scope>NUCLEOTIDE SEQUENCE</scope>
    <source>
        <strain evidence="1">HMLAC05119</strain>
    </source>
</reference>
<dbReference type="OrthoDB" id="5429634at2759"/>
<sequence length="117" mass="13054">MGLSSIPAHLFYNCAVFYIGANNEHNIDTVQAWSSEYDGKFANSNAPNSGSVAPAYAMIDGSWMKIYDIYIFSYGTLSLAVTEYRLEIDNDTSTGWPQYWPSVSTDNTNAWSQNQVD</sequence>
<proteinExistence type="predicted"/>
<dbReference type="AlphaFoldDB" id="A0A6A5Q855"/>
<dbReference type="EMBL" id="ML979143">
    <property type="protein sequence ID" value="KAF1911589.1"/>
    <property type="molecule type" value="Genomic_DNA"/>
</dbReference>
<keyword evidence="2" id="KW-1185">Reference proteome</keyword>
<protein>
    <submittedName>
        <fullName evidence="1">Uncharacterized protein</fullName>
    </submittedName>
</protein>
<dbReference type="Proteomes" id="UP000800096">
    <property type="component" value="Unassembled WGS sequence"/>
</dbReference>
<evidence type="ECO:0000313" key="1">
    <source>
        <dbReference type="EMBL" id="KAF1911589.1"/>
    </source>
</evidence>
<accession>A0A6A5Q855</accession>
<organism evidence="1 2">
    <name type="scientific">Ampelomyces quisqualis</name>
    <name type="common">Powdery mildew agent</name>
    <dbReference type="NCBI Taxonomy" id="50730"/>
    <lineage>
        <taxon>Eukaryota</taxon>
        <taxon>Fungi</taxon>
        <taxon>Dikarya</taxon>
        <taxon>Ascomycota</taxon>
        <taxon>Pezizomycotina</taxon>
        <taxon>Dothideomycetes</taxon>
        <taxon>Pleosporomycetidae</taxon>
        <taxon>Pleosporales</taxon>
        <taxon>Pleosporineae</taxon>
        <taxon>Phaeosphaeriaceae</taxon>
        <taxon>Ampelomyces</taxon>
    </lineage>
</organism>
<gene>
    <name evidence="1" type="ORF">BDU57DRAFT_533337</name>
</gene>